<dbReference type="Proteomes" id="UP000265361">
    <property type="component" value="Unassembled WGS sequence"/>
</dbReference>
<dbReference type="AlphaFoldDB" id="A0A399P029"/>
<sequence length="34" mass="3495">QAMRGFRAAARSVLVDPRAPLLGPTDAADEPACA</sequence>
<dbReference type="EMBL" id="QWED01000856">
    <property type="protein sequence ID" value="RII99059.1"/>
    <property type="molecule type" value="Genomic_DNA"/>
</dbReference>
<comment type="caution">
    <text evidence="1">The sequence shown here is derived from an EMBL/GenBank/DDBJ whole genome shotgun (WGS) entry which is preliminary data.</text>
</comment>
<evidence type="ECO:0000313" key="2">
    <source>
        <dbReference type="Proteomes" id="UP000265361"/>
    </source>
</evidence>
<organism evidence="1 2">
    <name type="scientific">Clavibacter nebraskensis</name>
    <dbReference type="NCBI Taxonomy" id="31963"/>
    <lineage>
        <taxon>Bacteria</taxon>
        <taxon>Bacillati</taxon>
        <taxon>Actinomycetota</taxon>
        <taxon>Actinomycetes</taxon>
        <taxon>Micrococcales</taxon>
        <taxon>Microbacteriaceae</taxon>
        <taxon>Clavibacter</taxon>
    </lineage>
</organism>
<accession>A0A399P029</accession>
<feature type="non-terminal residue" evidence="1">
    <location>
        <position position="1"/>
    </location>
</feature>
<proteinExistence type="predicted"/>
<evidence type="ECO:0000313" key="1">
    <source>
        <dbReference type="EMBL" id="RII99059.1"/>
    </source>
</evidence>
<name>A0A399P029_9MICO</name>
<gene>
    <name evidence="1" type="ORF">DZF97_16240</name>
</gene>
<reference evidence="1 2" key="1">
    <citation type="submission" date="2018-08" db="EMBL/GenBank/DDBJ databases">
        <title>Genome Sequence of Clavibacter michiganensis Subspecies type strains, and the Atypical Peach-Colored Strains Isolated from Tomato.</title>
        <authorList>
            <person name="Osdaghi E."/>
            <person name="Portier P."/>
            <person name="Briand M."/>
            <person name="Jacques M.-A."/>
        </authorList>
    </citation>
    <scope>NUCLEOTIDE SEQUENCE [LARGE SCALE GENOMIC DNA]</scope>
    <source>
        <strain evidence="1 2">CFBP 7577</strain>
    </source>
</reference>
<protein>
    <submittedName>
        <fullName evidence="1">Ferritin-like domain-containing protein</fullName>
    </submittedName>
</protein>